<protein>
    <submittedName>
        <fullName evidence="2">Uncharacterized protein</fullName>
    </submittedName>
</protein>
<sequence>MRNLLLRHGATSATRGRRVHPRPCVGAARSPREPILRHPEPGWEPFPGPSRNRGRPQDNCRVG</sequence>
<accession>A0AAC8TFZ3</accession>
<feature type="region of interest" description="Disordered" evidence="1">
    <location>
        <begin position="1"/>
        <end position="63"/>
    </location>
</feature>
<dbReference type="EMBL" id="CP011509">
    <property type="protein sequence ID" value="AKJ03091.1"/>
    <property type="molecule type" value="Genomic_DNA"/>
</dbReference>
<evidence type="ECO:0000256" key="1">
    <source>
        <dbReference type="SAM" id="MobiDB-lite"/>
    </source>
</evidence>
<organism evidence="2 3">
    <name type="scientific">Archangium gephyra</name>
    <dbReference type="NCBI Taxonomy" id="48"/>
    <lineage>
        <taxon>Bacteria</taxon>
        <taxon>Pseudomonadati</taxon>
        <taxon>Myxococcota</taxon>
        <taxon>Myxococcia</taxon>
        <taxon>Myxococcales</taxon>
        <taxon>Cystobacterineae</taxon>
        <taxon>Archangiaceae</taxon>
        <taxon>Archangium</taxon>
    </lineage>
</organism>
<dbReference type="KEGG" id="age:AA314_04717"/>
<dbReference type="Proteomes" id="UP000035579">
    <property type="component" value="Chromosome"/>
</dbReference>
<gene>
    <name evidence="2" type="ORF">AA314_04717</name>
</gene>
<evidence type="ECO:0000313" key="3">
    <source>
        <dbReference type="Proteomes" id="UP000035579"/>
    </source>
</evidence>
<reference evidence="2 3" key="1">
    <citation type="submission" date="2015-05" db="EMBL/GenBank/DDBJ databases">
        <title>Genome assembly of Archangium gephyra DSM 2261.</title>
        <authorList>
            <person name="Sharma G."/>
            <person name="Subramanian S."/>
        </authorList>
    </citation>
    <scope>NUCLEOTIDE SEQUENCE [LARGE SCALE GENOMIC DNA]</scope>
    <source>
        <strain evidence="2 3">DSM 2261</strain>
    </source>
</reference>
<evidence type="ECO:0000313" key="2">
    <source>
        <dbReference type="EMBL" id="AKJ03091.1"/>
    </source>
</evidence>
<proteinExistence type="predicted"/>
<dbReference type="AlphaFoldDB" id="A0AAC8TFZ3"/>
<name>A0AAC8TFZ3_9BACT</name>
<feature type="compositionally biased region" description="Basic and acidic residues" evidence="1">
    <location>
        <begin position="30"/>
        <end position="41"/>
    </location>
</feature>